<dbReference type="Proteomes" id="UP000019486">
    <property type="component" value="Unassembled WGS sequence"/>
</dbReference>
<sequence>MAVTESEDEFRKEEYRAHMDTYERFTALTKYSAIAVAVILVLMAIFLL</sequence>
<dbReference type="EMBL" id="AVFL01000009">
    <property type="protein sequence ID" value="EWY39979.1"/>
    <property type="molecule type" value="Genomic_DNA"/>
</dbReference>
<reference evidence="3 4" key="1">
    <citation type="submission" date="2013-08" db="EMBL/GenBank/DDBJ databases">
        <title>The genome sequence of Skermanella stibiiresistens.</title>
        <authorList>
            <person name="Zhu W."/>
            <person name="Wang G."/>
        </authorList>
    </citation>
    <scope>NUCLEOTIDE SEQUENCE [LARGE SCALE GENOMIC DNA]</scope>
    <source>
        <strain evidence="3 4">SB22</strain>
    </source>
</reference>
<evidence type="ECO:0000313" key="3">
    <source>
        <dbReference type="EMBL" id="EWY39979.1"/>
    </source>
</evidence>
<keyword evidence="1" id="KW-0812">Transmembrane</keyword>
<protein>
    <submittedName>
        <fullName evidence="3">Cytochrome C oxidase subunit IV</fullName>
    </submittedName>
</protein>
<dbReference type="STRING" id="1385369.N825_03015"/>
<comment type="caution">
    <text evidence="3">The sequence shown here is derived from an EMBL/GenBank/DDBJ whole genome shotgun (WGS) entry which is preliminary data.</text>
</comment>
<dbReference type="InterPro" id="IPR036596">
    <property type="entry name" value="Cyt-C_aa3_sf"/>
</dbReference>
<evidence type="ECO:0000259" key="2">
    <source>
        <dbReference type="Pfam" id="PF07835"/>
    </source>
</evidence>
<feature type="transmembrane region" description="Helical" evidence="1">
    <location>
        <begin position="28"/>
        <end position="47"/>
    </location>
</feature>
<dbReference type="Gene3D" id="1.20.5.160">
    <property type="entry name" value="Bacterial aa3 type cytochrome c oxidase subunit IV"/>
    <property type="match status" value="1"/>
</dbReference>
<dbReference type="AlphaFoldDB" id="W9H1M0"/>
<dbReference type="Pfam" id="PF07835">
    <property type="entry name" value="COX4_pro_2"/>
    <property type="match status" value="1"/>
</dbReference>
<evidence type="ECO:0000313" key="4">
    <source>
        <dbReference type="Proteomes" id="UP000019486"/>
    </source>
</evidence>
<proteinExistence type="predicted"/>
<accession>W9H1M0</accession>
<dbReference type="SUPFAM" id="SSF81469">
    <property type="entry name" value="Bacterial aa3 type cytochrome c oxidase subunit IV"/>
    <property type="match status" value="1"/>
</dbReference>
<evidence type="ECO:0000256" key="1">
    <source>
        <dbReference type="SAM" id="Phobius"/>
    </source>
</evidence>
<gene>
    <name evidence="3" type="ORF">N825_03015</name>
</gene>
<name>W9H1M0_9PROT</name>
<keyword evidence="1" id="KW-1133">Transmembrane helix</keyword>
<feature type="domain" description="Cytochrome c oxidase subunit IV bacterial aa3 type" evidence="2">
    <location>
        <begin position="15"/>
        <end position="47"/>
    </location>
</feature>
<organism evidence="3 4">
    <name type="scientific">Skermanella stibiiresistens SB22</name>
    <dbReference type="NCBI Taxonomy" id="1385369"/>
    <lineage>
        <taxon>Bacteria</taxon>
        <taxon>Pseudomonadati</taxon>
        <taxon>Pseudomonadota</taxon>
        <taxon>Alphaproteobacteria</taxon>
        <taxon>Rhodospirillales</taxon>
        <taxon>Azospirillaceae</taxon>
        <taxon>Skermanella</taxon>
    </lineage>
</organism>
<keyword evidence="1" id="KW-0472">Membrane</keyword>
<dbReference type="InterPro" id="IPR012422">
    <property type="entry name" value="Cyt_c_oxidase_su4_bac-aa3"/>
</dbReference>
<keyword evidence="4" id="KW-1185">Reference proteome</keyword>
<dbReference type="OrthoDB" id="7366281at2"/>